<dbReference type="InterPro" id="IPR001867">
    <property type="entry name" value="OmpR/PhoB-type_DNA-bd"/>
</dbReference>
<dbReference type="InterPro" id="IPR051677">
    <property type="entry name" value="AfsR-DnrI-RedD_regulator"/>
</dbReference>
<feature type="compositionally biased region" description="Basic and acidic residues" evidence="4">
    <location>
        <begin position="1160"/>
        <end position="1196"/>
    </location>
</feature>
<dbReference type="GO" id="GO:0003677">
    <property type="term" value="F:DNA binding"/>
    <property type="evidence" value="ECO:0007669"/>
    <property type="project" value="UniProtKB-KW"/>
</dbReference>
<proteinExistence type="inferred from homology"/>
<feature type="domain" description="Bacterial transcriptional activator" evidence="6">
    <location>
        <begin position="846"/>
        <end position="991"/>
    </location>
</feature>
<comment type="caution">
    <text evidence="7">The sequence shown here is derived from an EMBL/GenBank/DDBJ whole genome shotgun (WGS) entry which is preliminary data.</text>
</comment>
<evidence type="ECO:0000313" key="8">
    <source>
        <dbReference type="Proteomes" id="UP000482800"/>
    </source>
</evidence>
<dbReference type="SUPFAM" id="SSF48452">
    <property type="entry name" value="TPR-like"/>
    <property type="match status" value="3"/>
</dbReference>
<keyword evidence="3" id="KW-0802">TPR repeat</keyword>
<dbReference type="Gene3D" id="1.25.40.10">
    <property type="entry name" value="Tetratricopeptide repeat domain"/>
    <property type="match status" value="2"/>
</dbReference>
<dbReference type="EMBL" id="BLPF01000004">
    <property type="protein sequence ID" value="GFJ85903.1"/>
    <property type="molecule type" value="Genomic_DNA"/>
</dbReference>
<dbReference type="InterPro" id="IPR019734">
    <property type="entry name" value="TPR_rpt"/>
</dbReference>
<reference evidence="7 8" key="2">
    <citation type="submission" date="2020-03" db="EMBL/GenBank/DDBJ databases">
        <authorList>
            <person name="Ichikawa N."/>
            <person name="Kimura A."/>
            <person name="Kitahashi Y."/>
            <person name="Uohara A."/>
        </authorList>
    </citation>
    <scope>NUCLEOTIDE SEQUENCE [LARGE SCALE GENOMIC DNA]</scope>
    <source>
        <strain evidence="7 8">NBRC 108639</strain>
    </source>
</reference>
<dbReference type="Pfam" id="PF03704">
    <property type="entry name" value="BTAD"/>
    <property type="match status" value="1"/>
</dbReference>
<dbReference type="SUPFAM" id="SSF46894">
    <property type="entry name" value="C-terminal effector domain of the bipartite response regulators"/>
    <property type="match status" value="1"/>
</dbReference>
<dbReference type="PROSITE" id="PS50005">
    <property type="entry name" value="TPR"/>
    <property type="match status" value="1"/>
</dbReference>
<dbReference type="GO" id="GO:0006355">
    <property type="term" value="P:regulation of DNA-templated transcription"/>
    <property type="evidence" value="ECO:0007669"/>
    <property type="project" value="InterPro"/>
</dbReference>
<dbReference type="GO" id="GO:0000160">
    <property type="term" value="P:phosphorelay signal transduction system"/>
    <property type="evidence" value="ECO:0007669"/>
    <property type="project" value="InterPro"/>
</dbReference>
<dbReference type="PANTHER" id="PTHR35807">
    <property type="entry name" value="TRANSCRIPTIONAL REGULATOR REDD-RELATED"/>
    <property type="match status" value="1"/>
</dbReference>
<organism evidence="7 8">
    <name type="scientific">Phytohabitans houttuyneae</name>
    <dbReference type="NCBI Taxonomy" id="1076126"/>
    <lineage>
        <taxon>Bacteria</taxon>
        <taxon>Bacillati</taxon>
        <taxon>Actinomycetota</taxon>
        <taxon>Actinomycetes</taxon>
        <taxon>Micromonosporales</taxon>
        <taxon>Micromonosporaceae</taxon>
    </lineage>
</organism>
<protein>
    <recommendedName>
        <fullName evidence="9">Bacterial transcriptional activator domain-containing protein</fullName>
    </recommendedName>
</protein>
<evidence type="ECO:0000256" key="2">
    <source>
        <dbReference type="ARBA" id="ARBA00023125"/>
    </source>
</evidence>
<accession>A0A6V8KLC1</accession>
<dbReference type="Proteomes" id="UP000482800">
    <property type="component" value="Unassembled WGS sequence"/>
</dbReference>
<evidence type="ECO:0000259" key="6">
    <source>
        <dbReference type="SMART" id="SM01043"/>
    </source>
</evidence>
<evidence type="ECO:0000256" key="3">
    <source>
        <dbReference type="PROSITE-ProRule" id="PRU00339"/>
    </source>
</evidence>
<feature type="region of interest" description="Disordered" evidence="4">
    <location>
        <begin position="1340"/>
        <end position="1361"/>
    </location>
</feature>
<dbReference type="InterPro" id="IPR016032">
    <property type="entry name" value="Sig_transdc_resp-reg_C-effctor"/>
</dbReference>
<gene>
    <name evidence="7" type="ORF">Phou_100830</name>
</gene>
<dbReference type="Pfam" id="PF13424">
    <property type="entry name" value="TPR_12"/>
    <property type="match status" value="1"/>
</dbReference>
<evidence type="ECO:0000256" key="1">
    <source>
        <dbReference type="ARBA" id="ARBA00005820"/>
    </source>
</evidence>
<sequence length="1361" mass="142821">MVAAAGYGKTTALESACAVVPAFSEVSTLDIGVDDVCRLSAAEQVRLARWAAGLGDRVRVSLAARRPLAPEAVAALPGPVTERGPADLALSRDQVLRTLRDEHGVGDADLAYLAYELTAGWPALVHLAGTALDRAGAGRHDLLAALSEPGTAGASWVRDQVLAELPAPAGHFLDTVADLGPLSEPLCAALERSTEDGAGAMAAALRGLAAAGVVVPDRSPGALRVVPVIRAVVAHRAGTARRGRRAEAARWYRDNGHPLAAAQTFAADGDDERAAALVEARGDEMLAAGGGPEVARLVDALPPARRTPRLRLLRADALRMAGDVAGATRAFAPLVAEAERDGRWPAALAWRAAMLHYMRGDYRGALDILDRVAGGTCGDGVQVLAGRATVLVVLGETERAATVAAEALAAAELAGDDRAWAAAHLAAAHIAVGVRRDEHLARALAAAERAGDVVRQARLLANQADCLLRDARYPQALRVAARAVRAAEVGGPPGVLVTALHNAGEALTRLGRYDEATLHFERSIQVSHRAGLSRTAPGLYGLGEVNRLLGRRQQARIAFEEAAELARGHAELQILVPALVGLARVLVDCGEPDAAREAASSASAAADNRMATGPGFAAQAHLAHGWVALACGDAAEAGRCATRAVAAARECRQADVLAEALELAAAVGGEAGPARTALAEAEAIWCRAGAQPAADRVRVLLGRLPGADGPQRWAAREAAKRLVALGVPAVDGAPLLPVEAAPVRVCVLGRFDVVVGGQPVPLPAWRSRQARTLLKILIARRGRPVPRGELCELLWPDDDAARTAHRLSVLLSAVRNVLDPSRQRPADHYLRADPAGVCFDVGRVTLDVEDLLRDAAHGLRLAREGHAERAREILAEVDAAYRGDAFDDEPYETWADGLREEARAVWLRALRELAELCRRAGDLDQAATTLVRLLVADPYDEPAHRALVEVLRVAGRHGEAQRAFARWAGAMRSIDAPVPTATILRAGRASAATSSDGSRVGGPGSPGQAGCRRPPGSAWIGRHVVDQVDDVADVGGRLVRALVVALPAVDRVGAGPAENQVVAEVAVDLVVTVEADELVVVLVALDGVVAGPADQQVVAGPADDRVVAAAPLDDVVAAVAADQVRAAGADKVVGAFRARDVQAEVDVADVHRLRRRTDRRRGTGRDQTSDHPQCRPRACSHDAPLRTDGRPFERPRAASHRPVIVASLRAARPPPAGPVEHDRCPENRAPHGVSRGFRDNAQAPIRRSRAFGAEAEGAGLGARLGRLRGQLRGEVEARPGQPVEVAGRAAGRRGGLPGGVEQAAVGKADEDRVHRAGLEPHLLAQLVAVAPGGGLFREREQHRDRLRRRAPGTRHAQTLYS</sequence>
<keyword evidence="2" id="KW-0238">DNA-binding</keyword>
<comment type="similarity">
    <text evidence="1">Belongs to the AfsR/DnrI/RedD regulatory family.</text>
</comment>
<feature type="domain" description="OmpR/PhoB-type" evidence="5">
    <location>
        <begin position="757"/>
        <end position="839"/>
    </location>
</feature>
<feature type="region of interest" description="Disordered" evidence="4">
    <location>
        <begin position="990"/>
        <end position="1015"/>
    </location>
</feature>
<evidence type="ECO:0000256" key="4">
    <source>
        <dbReference type="SAM" id="MobiDB-lite"/>
    </source>
</evidence>
<dbReference type="InterPro" id="IPR005158">
    <property type="entry name" value="BTAD"/>
</dbReference>
<feature type="repeat" description="TPR" evidence="3">
    <location>
        <begin position="497"/>
        <end position="530"/>
    </location>
</feature>
<name>A0A6V8KLC1_9ACTN</name>
<dbReference type="InterPro" id="IPR036388">
    <property type="entry name" value="WH-like_DNA-bd_sf"/>
</dbReference>
<dbReference type="Gene3D" id="1.10.10.10">
    <property type="entry name" value="Winged helix-like DNA-binding domain superfamily/Winged helix DNA-binding domain"/>
    <property type="match status" value="1"/>
</dbReference>
<evidence type="ECO:0000259" key="5">
    <source>
        <dbReference type="SMART" id="SM00862"/>
    </source>
</evidence>
<dbReference type="SMART" id="SM00028">
    <property type="entry name" value="TPR"/>
    <property type="match status" value="5"/>
</dbReference>
<dbReference type="SMART" id="SM01043">
    <property type="entry name" value="BTAD"/>
    <property type="match status" value="1"/>
</dbReference>
<feature type="region of interest" description="Disordered" evidence="4">
    <location>
        <begin position="1155"/>
        <end position="1198"/>
    </location>
</feature>
<evidence type="ECO:0008006" key="9">
    <source>
        <dbReference type="Google" id="ProtNLM"/>
    </source>
</evidence>
<reference evidence="7 8" key="1">
    <citation type="submission" date="2020-03" db="EMBL/GenBank/DDBJ databases">
        <title>Whole genome shotgun sequence of Phytohabitans houttuyneae NBRC 108639.</title>
        <authorList>
            <person name="Komaki H."/>
            <person name="Tamura T."/>
        </authorList>
    </citation>
    <scope>NUCLEOTIDE SEQUENCE [LARGE SCALE GENOMIC DNA]</scope>
    <source>
        <strain evidence="7 8">NBRC 108639</strain>
    </source>
</reference>
<dbReference type="InterPro" id="IPR011990">
    <property type="entry name" value="TPR-like_helical_dom_sf"/>
</dbReference>
<feature type="compositionally biased region" description="Basic and acidic residues" evidence="4">
    <location>
        <begin position="1219"/>
        <end position="1229"/>
    </location>
</feature>
<evidence type="ECO:0000313" key="7">
    <source>
        <dbReference type="EMBL" id="GFJ85903.1"/>
    </source>
</evidence>
<dbReference type="SMART" id="SM00862">
    <property type="entry name" value="Trans_reg_C"/>
    <property type="match status" value="1"/>
</dbReference>
<keyword evidence="8" id="KW-1185">Reference proteome</keyword>
<feature type="region of interest" description="Disordered" evidence="4">
    <location>
        <begin position="1211"/>
        <end position="1237"/>
    </location>
</feature>